<keyword evidence="2" id="KW-1185">Reference proteome</keyword>
<dbReference type="EMBL" id="RKHR01000008">
    <property type="protein sequence ID" value="ROR97998.1"/>
    <property type="molecule type" value="Genomic_DNA"/>
</dbReference>
<reference evidence="1 2" key="1">
    <citation type="submission" date="2018-11" db="EMBL/GenBank/DDBJ databases">
        <title>Genomic Encyclopedia of Type Strains, Phase IV (KMG-IV): sequencing the most valuable type-strain genomes for metagenomic binning, comparative biology and taxonomic classification.</title>
        <authorList>
            <person name="Goeker M."/>
        </authorList>
    </citation>
    <scope>NUCLEOTIDE SEQUENCE [LARGE SCALE GENOMIC DNA]</scope>
    <source>
        <strain evidence="1 2">DSM 100316</strain>
    </source>
</reference>
<comment type="caution">
    <text evidence="1">The sequence shown here is derived from an EMBL/GenBank/DDBJ whole genome shotgun (WGS) entry which is preliminary data.</text>
</comment>
<sequence>MQVKANKALLSDKFSAVGGVICTEELRMPNDPMPWKLLRVVSANMPCFIEHKV</sequence>
<evidence type="ECO:0000313" key="1">
    <source>
        <dbReference type="EMBL" id="ROR97998.1"/>
    </source>
</evidence>
<name>A0A3N2DEB3_9GAMM</name>
<dbReference type="AlphaFoldDB" id="A0A3N2DEB3"/>
<organism evidence="1 2">
    <name type="scientific">Sinobacterium caligoides</name>
    <dbReference type="NCBI Taxonomy" id="933926"/>
    <lineage>
        <taxon>Bacteria</taxon>
        <taxon>Pseudomonadati</taxon>
        <taxon>Pseudomonadota</taxon>
        <taxon>Gammaproteobacteria</taxon>
        <taxon>Cellvibrionales</taxon>
        <taxon>Spongiibacteraceae</taxon>
        <taxon>Sinobacterium</taxon>
    </lineage>
</organism>
<dbReference type="Proteomes" id="UP000275394">
    <property type="component" value="Unassembled WGS sequence"/>
</dbReference>
<gene>
    <name evidence="1" type="ORF">EDC56_3667</name>
</gene>
<accession>A0A3N2DEB3</accession>
<evidence type="ECO:0000313" key="2">
    <source>
        <dbReference type="Proteomes" id="UP000275394"/>
    </source>
</evidence>
<proteinExistence type="predicted"/>
<protein>
    <submittedName>
        <fullName evidence="1">Uncharacterized protein</fullName>
    </submittedName>
</protein>